<dbReference type="InterPro" id="IPR050463">
    <property type="entry name" value="Gfo/Idh/MocA_oxidrdct_glycsds"/>
</dbReference>
<feature type="domain" description="Gfo/Idh/MocA-like oxidoreductase N-terminal" evidence="2">
    <location>
        <begin position="14"/>
        <end position="129"/>
    </location>
</feature>
<dbReference type="PANTHER" id="PTHR43818:SF11">
    <property type="entry name" value="BCDNA.GH03377"/>
    <property type="match status" value="1"/>
</dbReference>
<dbReference type="RefSeq" id="WP_109667913.1">
    <property type="nucleotide sequence ID" value="NZ_QGGW01000004.1"/>
</dbReference>
<name>A0A316GK56_9RHOB</name>
<evidence type="ECO:0000313" key="4">
    <source>
        <dbReference type="EMBL" id="PWK60587.1"/>
    </source>
</evidence>
<dbReference type="SUPFAM" id="SSF51735">
    <property type="entry name" value="NAD(P)-binding Rossmann-fold domains"/>
    <property type="match status" value="1"/>
</dbReference>
<evidence type="ECO:0000256" key="1">
    <source>
        <dbReference type="ARBA" id="ARBA00023002"/>
    </source>
</evidence>
<reference evidence="4 5" key="1">
    <citation type="submission" date="2018-05" db="EMBL/GenBank/DDBJ databases">
        <title>Genomic Encyclopedia of Type Strains, Phase IV (KMG-IV): sequencing the most valuable type-strain genomes for metagenomic binning, comparative biology and taxonomic classification.</title>
        <authorList>
            <person name="Goeker M."/>
        </authorList>
    </citation>
    <scope>NUCLEOTIDE SEQUENCE [LARGE SCALE GENOMIC DNA]</scope>
    <source>
        <strain evidence="4 5">DSM 16097</strain>
    </source>
</reference>
<dbReference type="SUPFAM" id="SSF55347">
    <property type="entry name" value="Glyceraldehyde-3-phosphate dehydrogenase-like, C-terminal domain"/>
    <property type="match status" value="1"/>
</dbReference>
<keyword evidence="5" id="KW-1185">Reference proteome</keyword>
<proteinExistence type="predicted"/>
<dbReference type="InterPro" id="IPR000683">
    <property type="entry name" value="Gfo/Idh/MocA-like_OxRdtase_N"/>
</dbReference>
<dbReference type="Pfam" id="PF22725">
    <property type="entry name" value="GFO_IDH_MocA_C3"/>
    <property type="match status" value="1"/>
</dbReference>
<evidence type="ECO:0000259" key="3">
    <source>
        <dbReference type="Pfam" id="PF22725"/>
    </source>
</evidence>
<protein>
    <submittedName>
        <fullName evidence="4">Putative dehydrogenase</fullName>
    </submittedName>
</protein>
<dbReference type="Gene3D" id="3.30.360.10">
    <property type="entry name" value="Dihydrodipicolinate Reductase, domain 2"/>
    <property type="match status" value="1"/>
</dbReference>
<dbReference type="EMBL" id="QGGW01000004">
    <property type="protein sequence ID" value="PWK60587.1"/>
    <property type="molecule type" value="Genomic_DNA"/>
</dbReference>
<keyword evidence="1" id="KW-0560">Oxidoreductase</keyword>
<dbReference type="Pfam" id="PF01408">
    <property type="entry name" value="GFO_IDH_MocA"/>
    <property type="match status" value="1"/>
</dbReference>
<gene>
    <name evidence="4" type="ORF">C7455_104224</name>
</gene>
<feature type="domain" description="GFO/IDH/MocA-like oxidoreductase" evidence="3">
    <location>
        <begin position="140"/>
        <end position="286"/>
    </location>
</feature>
<dbReference type="Gene3D" id="3.40.50.720">
    <property type="entry name" value="NAD(P)-binding Rossmann-like Domain"/>
    <property type="match status" value="1"/>
</dbReference>
<accession>A0A316GK56</accession>
<dbReference type="GO" id="GO:0000166">
    <property type="term" value="F:nucleotide binding"/>
    <property type="evidence" value="ECO:0007669"/>
    <property type="project" value="InterPro"/>
</dbReference>
<dbReference type="Proteomes" id="UP000245708">
    <property type="component" value="Unassembled WGS sequence"/>
</dbReference>
<dbReference type="PANTHER" id="PTHR43818">
    <property type="entry name" value="BCDNA.GH03377"/>
    <property type="match status" value="1"/>
</dbReference>
<dbReference type="AlphaFoldDB" id="A0A316GK56"/>
<evidence type="ECO:0000313" key="5">
    <source>
        <dbReference type="Proteomes" id="UP000245708"/>
    </source>
</evidence>
<dbReference type="OrthoDB" id="9815825at2"/>
<organism evidence="4 5">
    <name type="scientific">Roseicyclus mahoneyensis</name>
    <dbReference type="NCBI Taxonomy" id="164332"/>
    <lineage>
        <taxon>Bacteria</taxon>
        <taxon>Pseudomonadati</taxon>
        <taxon>Pseudomonadota</taxon>
        <taxon>Alphaproteobacteria</taxon>
        <taxon>Rhodobacterales</taxon>
        <taxon>Roseobacteraceae</taxon>
        <taxon>Roseicyclus</taxon>
    </lineage>
</organism>
<dbReference type="InterPro" id="IPR036291">
    <property type="entry name" value="NAD(P)-bd_dom_sf"/>
</dbReference>
<comment type="caution">
    <text evidence="4">The sequence shown here is derived from an EMBL/GenBank/DDBJ whole genome shotgun (WGS) entry which is preliminary data.</text>
</comment>
<dbReference type="InterPro" id="IPR055170">
    <property type="entry name" value="GFO_IDH_MocA-like_dom"/>
</dbReference>
<dbReference type="GO" id="GO:0016491">
    <property type="term" value="F:oxidoreductase activity"/>
    <property type="evidence" value="ECO:0007669"/>
    <property type="project" value="UniProtKB-KW"/>
</dbReference>
<sequence>MSDAGRTTDFASIGAAVIGTGFIGTVHVQALRRLGVQVRGVLGSSAERGAARAAQIGVAHAYTDLDELLADPSVDVVHVTSPNHAHYAQVKAILGAGKHVICEKPLAMTSTESAEMVEIARASGKVAAVCYNIRFYPLNQQAHGMVAAGELGEIRFVTGHYHQDWLAKPTDWNWRLQSEMGGALRSVGDIGTHWIDLTSFITGLKAEAVMAELATFLPERQRPTGPVETFSSAAGTTEPVTVDTDDAAMIVLRYEGGARGVMSTSQINTGRKNSLQWDIAGAKASAAWDSETPDHLFLGHRDAPNQMLMRDFTLMNAQGTAAASLPPGHVEGFADSFFNFFRAVYADVHAGARQPASTWATFEDGHYEMQLCDAVLISAREGRWARLDENPGKGRT</sequence>
<evidence type="ECO:0000259" key="2">
    <source>
        <dbReference type="Pfam" id="PF01408"/>
    </source>
</evidence>